<protein>
    <submittedName>
        <fullName evidence="1">Membrane protein FdrA</fullName>
    </submittedName>
</protein>
<dbReference type="EMBL" id="CAADJA010000002">
    <property type="protein sequence ID" value="VFS47651.1"/>
    <property type="molecule type" value="Genomic_DNA"/>
</dbReference>
<reference evidence="1 2" key="1">
    <citation type="submission" date="2019-03" db="EMBL/GenBank/DDBJ databases">
        <authorList>
            <consortium name="Pathogen Informatics"/>
        </authorList>
    </citation>
    <scope>NUCLEOTIDE SEQUENCE [LARGE SCALE GENOMIC DNA]</scope>
    <source>
        <strain evidence="1 2">NCTC12282</strain>
    </source>
</reference>
<evidence type="ECO:0000313" key="2">
    <source>
        <dbReference type="Proteomes" id="UP000373449"/>
    </source>
</evidence>
<gene>
    <name evidence="1" type="ORF">NCTC12282_02589</name>
</gene>
<evidence type="ECO:0000313" key="1">
    <source>
        <dbReference type="EMBL" id="VFS47651.1"/>
    </source>
</evidence>
<sequence>MSQIQQLFASDLNVINVGIEMFKDDLQAQNVSVTHLSWTPPGGGNLAVIAALDRLEAPELAAKIAAANQQAVERIIQSQPVLIGFDQAINVVPGHD</sequence>
<dbReference type="AlphaFoldDB" id="A0A484ZIY6"/>
<name>A0A484ZIY6_9GAMM</name>
<organism evidence="1 2">
    <name type="scientific">Budvicia aquatica</name>
    <dbReference type="NCBI Taxonomy" id="82979"/>
    <lineage>
        <taxon>Bacteria</taxon>
        <taxon>Pseudomonadati</taxon>
        <taxon>Pseudomonadota</taxon>
        <taxon>Gammaproteobacteria</taxon>
        <taxon>Enterobacterales</taxon>
        <taxon>Budviciaceae</taxon>
        <taxon>Budvicia</taxon>
    </lineage>
</organism>
<proteinExistence type="predicted"/>
<accession>A0A484ZIY6</accession>
<dbReference type="Proteomes" id="UP000373449">
    <property type="component" value="Unassembled WGS sequence"/>
</dbReference>
<dbReference type="Gene3D" id="3.40.50.720">
    <property type="entry name" value="NAD(P)-binding Rossmann-like Domain"/>
    <property type="match status" value="1"/>
</dbReference>